<proteinExistence type="predicted"/>
<name>A0ACC1JPJ3_9FUNG</name>
<keyword evidence="2" id="KW-1185">Reference proteome</keyword>
<feature type="non-terminal residue" evidence="1">
    <location>
        <position position="505"/>
    </location>
</feature>
<reference evidence="1" key="1">
    <citation type="submission" date="2022-07" db="EMBL/GenBank/DDBJ databases">
        <title>Phylogenomic reconstructions and comparative analyses of Kickxellomycotina fungi.</title>
        <authorList>
            <person name="Reynolds N.K."/>
            <person name="Stajich J.E."/>
            <person name="Barry K."/>
            <person name="Grigoriev I.V."/>
            <person name="Crous P."/>
            <person name="Smith M.E."/>
        </authorList>
    </citation>
    <scope>NUCLEOTIDE SEQUENCE</scope>
    <source>
        <strain evidence="1">CBS 109366</strain>
    </source>
</reference>
<sequence length="505" mass="54133">MDDFVVDDDGAGYVDGGTDDIGFGGGGGSPEPTPTRARAQKQSARRSEKRRKSPPPAQPAGGRRLDAMFKSAHMKPAKQASTAADDDAFMSELISGLEVPGTPTRGPGRSVRPTRTPATAGSSSVRRRAVAAQGRPAALITPKAEPVGIVDISNPALDPFGPPPTKRARSEMDDPFQDPQQPQPPQPQPQQATDRADAVPKAEDTTAADTVMDELADIDAGTLLEGFEMDVADPSSAPLYAQTEAEGQSWMDVQLEMARPPVAAPAQAPAQDSADAAGAGDELRLYWIDVLEKNGSLYLLGKTRAGGEFRSCCLRVSGIERNVFLLPRIDPATGERFAIVDVHRELDGLALRHGVRQFACKPVERRYAFELAGVPAAAEYLKVVYGFSQPALPEGFSGRTFERAFGITYSALELFLLKRRIMGPCWLQVRGARAVDSHSRQSWCRLEYTVDDPKSVGLVGDEALGEAGLPRAPPLTVMTLSLKTAMDQRAGTNEVVAASMLVYHD</sequence>
<comment type="caution">
    <text evidence="1">The sequence shown here is derived from an EMBL/GenBank/DDBJ whole genome shotgun (WGS) entry which is preliminary data.</text>
</comment>
<dbReference type="Proteomes" id="UP001140234">
    <property type="component" value="Unassembled WGS sequence"/>
</dbReference>
<keyword evidence="1" id="KW-0548">Nucleotidyltransferase</keyword>
<keyword evidence="1" id="KW-0808">Transferase</keyword>
<gene>
    <name evidence="1" type="primary">POL1_2</name>
    <name evidence="1" type="ORF">IWQ57_005032</name>
</gene>
<organism evidence="1 2">
    <name type="scientific">Coemansia nantahalensis</name>
    <dbReference type="NCBI Taxonomy" id="2789366"/>
    <lineage>
        <taxon>Eukaryota</taxon>
        <taxon>Fungi</taxon>
        <taxon>Fungi incertae sedis</taxon>
        <taxon>Zoopagomycota</taxon>
        <taxon>Kickxellomycotina</taxon>
        <taxon>Kickxellomycetes</taxon>
        <taxon>Kickxellales</taxon>
        <taxon>Kickxellaceae</taxon>
        <taxon>Coemansia</taxon>
    </lineage>
</organism>
<dbReference type="EMBL" id="JANBUJ010002226">
    <property type="protein sequence ID" value="KAJ2764790.1"/>
    <property type="molecule type" value="Genomic_DNA"/>
</dbReference>
<evidence type="ECO:0000313" key="1">
    <source>
        <dbReference type="EMBL" id="KAJ2764790.1"/>
    </source>
</evidence>
<accession>A0ACC1JPJ3</accession>
<protein>
    <submittedName>
        <fullName evidence="1">DNA-directed DNA polymerase alpha catalytic subunit pol1</fullName>
        <ecNumber evidence="1">2.7.7.7</ecNumber>
    </submittedName>
</protein>
<evidence type="ECO:0000313" key="2">
    <source>
        <dbReference type="Proteomes" id="UP001140234"/>
    </source>
</evidence>
<dbReference type="EC" id="2.7.7.7" evidence="1"/>
<keyword evidence="1" id="KW-0239">DNA-directed DNA polymerase</keyword>